<gene>
    <name evidence="2" type="ordered locus">Runsl_2876</name>
</gene>
<dbReference type="InterPro" id="IPR012938">
    <property type="entry name" value="Glc/Sorbosone_DH"/>
</dbReference>
<dbReference type="Gene3D" id="2.120.10.30">
    <property type="entry name" value="TolB, C-terminal domain"/>
    <property type="match status" value="1"/>
</dbReference>
<dbReference type="InterPro" id="IPR055015">
    <property type="entry name" value="GCX_COOH"/>
</dbReference>
<dbReference type="SUPFAM" id="SSF49299">
    <property type="entry name" value="PKD domain"/>
    <property type="match status" value="1"/>
</dbReference>
<dbReference type="CDD" id="cd00146">
    <property type="entry name" value="PKD"/>
    <property type="match status" value="1"/>
</dbReference>
<evidence type="ECO:0000313" key="2">
    <source>
        <dbReference type="EMBL" id="AEI49264.1"/>
    </source>
</evidence>
<reference evidence="2 3" key="2">
    <citation type="journal article" date="2012" name="Stand. Genomic Sci.">
        <title>Complete genome sequence of the aquatic bacterium Runella slithyformis type strain (LSU 4(T)).</title>
        <authorList>
            <person name="Copeland A."/>
            <person name="Zhang X."/>
            <person name="Misra M."/>
            <person name="Lapidus A."/>
            <person name="Nolan M."/>
            <person name="Lucas S."/>
            <person name="Deshpande S."/>
            <person name="Cheng J.F."/>
            <person name="Tapia R."/>
            <person name="Goodwin L.A."/>
            <person name="Pitluck S."/>
            <person name="Liolios K."/>
            <person name="Pagani I."/>
            <person name="Ivanova N."/>
            <person name="Mikhailova N."/>
            <person name="Pati A."/>
            <person name="Chen A."/>
            <person name="Palaniappan K."/>
            <person name="Land M."/>
            <person name="Hauser L."/>
            <person name="Pan C."/>
            <person name="Jeffries C.D."/>
            <person name="Detter J.C."/>
            <person name="Brambilla E.M."/>
            <person name="Rohde M."/>
            <person name="Djao O.D."/>
            <person name="Goker M."/>
            <person name="Sikorski J."/>
            <person name="Tindall B.J."/>
            <person name="Woyke T."/>
            <person name="Bristow J."/>
            <person name="Eisen J.A."/>
            <person name="Markowitz V."/>
            <person name="Hugenholtz P."/>
            <person name="Kyrpides N.C."/>
            <person name="Klenk H.P."/>
            <person name="Mavromatis K."/>
        </authorList>
    </citation>
    <scope>NUCLEOTIDE SEQUENCE [LARGE SCALE GENOMIC DNA]</scope>
    <source>
        <strain evidence="3">ATCC 29530 / DSM 19594 / LMG 11500 / NCIMB 11436 / LSU 4</strain>
    </source>
</reference>
<evidence type="ECO:0000313" key="3">
    <source>
        <dbReference type="Proteomes" id="UP000000493"/>
    </source>
</evidence>
<dbReference type="PANTHER" id="PTHR19328">
    <property type="entry name" value="HEDGEHOG-INTERACTING PROTEIN"/>
    <property type="match status" value="1"/>
</dbReference>
<reference evidence="3" key="1">
    <citation type="submission" date="2011-06" db="EMBL/GenBank/DDBJ databases">
        <title>The complete genome of chromosome of Runella slithyformis DSM 19594.</title>
        <authorList>
            <consortium name="US DOE Joint Genome Institute (JGI-PGF)"/>
            <person name="Lucas S."/>
            <person name="Han J."/>
            <person name="Lapidus A."/>
            <person name="Bruce D."/>
            <person name="Goodwin L."/>
            <person name="Pitluck S."/>
            <person name="Peters L."/>
            <person name="Kyrpides N."/>
            <person name="Mavromatis K."/>
            <person name="Ivanova N."/>
            <person name="Ovchinnikova G."/>
            <person name="Zhang X."/>
            <person name="Misra M."/>
            <person name="Detter J.C."/>
            <person name="Tapia R."/>
            <person name="Han C."/>
            <person name="Land M."/>
            <person name="Hauser L."/>
            <person name="Markowitz V."/>
            <person name="Cheng J.-F."/>
            <person name="Hugenholtz P."/>
            <person name="Woyke T."/>
            <person name="Wu D."/>
            <person name="Tindall B."/>
            <person name="Faehrich R."/>
            <person name="Brambilla E."/>
            <person name="Klenk H.-P."/>
            <person name="Eisen J.A."/>
        </authorList>
    </citation>
    <scope>NUCLEOTIDE SEQUENCE [LARGE SCALE GENOMIC DNA]</scope>
    <source>
        <strain evidence="3">ATCC 29530 / DSM 19594 / LMG 11500 / NCIMB 11436 / LSU 4</strain>
    </source>
</reference>
<dbReference type="InterPro" id="IPR011041">
    <property type="entry name" value="Quinoprot_gluc/sorb_DH_b-prop"/>
</dbReference>
<dbReference type="PANTHER" id="PTHR19328:SF13">
    <property type="entry name" value="HIPL1 PROTEIN"/>
    <property type="match status" value="1"/>
</dbReference>
<dbReference type="Pfam" id="PF18911">
    <property type="entry name" value="PKD_4"/>
    <property type="match status" value="1"/>
</dbReference>
<dbReference type="AlphaFoldDB" id="A0A7U3ZL71"/>
<dbReference type="EMBL" id="CP002859">
    <property type="protein sequence ID" value="AEI49264.1"/>
    <property type="molecule type" value="Genomic_DNA"/>
</dbReference>
<dbReference type="InterPro" id="IPR013783">
    <property type="entry name" value="Ig-like_fold"/>
</dbReference>
<dbReference type="Pfam" id="PF07995">
    <property type="entry name" value="GSDH"/>
    <property type="match status" value="1"/>
</dbReference>
<dbReference type="KEGG" id="rsi:Runsl_2876"/>
<keyword evidence="3" id="KW-1185">Reference proteome</keyword>
<dbReference type="NCBIfam" id="NF045639">
    <property type="entry name" value="GCX_COOH"/>
    <property type="match status" value="1"/>
</dbReference>
<dbReference type="SMART" id="SM00089">
    <property type="entry name" value="PKD"/>
    <property type="match status" value="1"/>
</dbReference>
<sequence>MFILRFVAISINLFFLGVFQCAGQIQSGFVDEYYTGIWNPAESRVEPIVGILFDANSRLYAWTKEGRVYIRPNPTPDNTDPSWSLMLDIQSEVKSGFDGGMLGFVLDPDFFTNGFFYVYYSTYVSGGSEPDAAVGRVRRFKANNPNHATQLPTTDYSSPLNLILIGESDSTGIPITKLSHMGGTLVFGTDNSLIISTGDGAYYSNDDDGSHPGTAYQECLDLGVMTVAENIGANRSQFLNSHCGKLLRIDPATGNGLPSNPFYSTDYPRSAQSRVWARGFRNPFRIMHIPLTGNHIDDPGDFFVGDVGQEDKEEYNIVTQGGQNFGWPHNEGMDLTHPRLPEYIPLNPQKPIIDYRSGSGRAIKNNTIFNIGSANVPGINPMEGRSAIAGIYYDKDTYPTEYKNTYFVADVEGTIFNIKLDADYNVHYVNRFGYNLPSIVSVAIHPMEGNIYYLEYSPSGSSIHRIRYSPSNRPPIAKIKADILSGNSPQVVAFSALDSYDPDDQELTYAWNFGDGSPAATSLAPHHKFTNTAQTTYKVKLMVTDPNGEKGYDSLYVSINNAPPVITGSSIHPLNMINANEPYNLILTASATDDHTAANQLNYVWKLMLAHNDHEHLYTTYTGNNRNITLPALECTSGLATYWYRMYLIVTDQQGLSTTYTKDINLNCIGIQQIITFPAIPDKQTTDPIFLLNATASSALPVYYYSVSGPATVGGNTVSLTGRPGQVRIRAAQHGNSVYSQAPITERVFNVTRPITQQSVTFDSIFPKLITSPAFTLNATSSSGLPIEYLIISGPATLSGGNLITLTGQEGTVRVRAIQAGSYSVNGAYKERTFAVTDPCPSTLTLSQTISGGAPIIYQAGQLIHAANVIQNGSNAVYRAGASIELNPGFQVQTGAVFKAYIQGCH</sequence>
<dbReference type="PROSITE" id="PS50093">
    <property type="entry name" value="PKD"/>
    <property type="match status" value="1"/>
</dbReference>
<dbReference type="Proteomes" id="UP000000493">
    <property type="component" value="Chromosome"/>
</dbReference>
<proteinExistence type="predicted"/>
<evidence type="ECO:0000259" key="1">
    <source>
        <dbReference type="PROSITE" id="PS50093"/>
    </source>
</evidence>
<accession>A0A7U3ZL71</accession>
<organism evidence="2 3">
    <name type="scientific">Runella slithyformis (strain ATCC 29530 / DSM 19594 / LMG 11500 / NCIMB 11436 / LSU 4)</name>
    <dbReference type="NCBI Taxonomy" id="761193"/>
    <lineage>
        <taxon>Bacteria</taxon>
        <taxon>Pseudomonadati</taxon>
        <taxon>Bacteroidota</taxon>
        <taxon>Cytophagia</taxon>
        <taxon>Cytophagales</taxon>
        <taxon>Spirosomataceae</taxon>
        <taxon>Runella</taxon>
    </lineage>
</organism>
<name>A0A7U3ZL71_RUNSL</name>
<feature type="domain" description="PKD" evidence="1">
    <location>
        <begin position="475"/>
        <end position="548"/>
    </location>
</feature>
<dbReference type="InterPro" id="IPR000601">
    <property type="entry name" value="PKD_dom"/>
</dbReference>
<dbReference type="InterPro" id="IPR035986">
    <property type="entry name" value="PKD_dom_sf"/>
</dbReference>
<dbReference type="SUPFAM" id="SSF50952">
    <property type="entry name" value="Soluble quinoprotein glucose dehydrogenase"/>
    <property type="match status" value="1"/>
</dbReference>
<protein>
    <submittedName>
        <fullName evidence="2">PKD domain containing protein</fullName>
    </submittedName>
</protein>
<dbReference type="InterPro" id="IPR011042">
    <property type="entry name" value="6-blade_b-propeller_TolB-like"/>
</dbReference>
<dbReference type="InterPro" id="IPR022409">
    <property type="entry name" value="PKD/Chitinase_dom"/>
</dbReference>
<dbReference type="Gene3D" id="2.60.40.10">
    <property type="entry name" value="Immunoglobulins"/>
    <property type="match status" value="1"/>
</dbReference>